<sequence length="674" mass="77447">MMRGVRNMRTTFDNNVKTKQILATHAPDGQEFKVKPLLQLICQILQPSTSRSSTTQEGAHPAHGLDKDNFESLASIIHEISCEISCKCSGGGDAHSTTMALLNTMSSYSWAAKVVLALAAFAVTYAEYLLVLNPNSTNPLDKSIARLKQLPDIMEHSETLKSLINTMVNVANCVVKFNHLPPEYISLDQPPISEAFTQIPTAVYWTITSVVAGTSQIIGLIGLVGLTGVIGLSHEYIQLTIETRELSNLSNKVNDIHDQIREQLNFCHQYIEDKKHNGTYQTLVRLFKETHIDNMKILKALIFDKDDLLSLFECTSKRHVGIEVLKWKNVLLLISDLDMSEEELSILKNTYKKSRALPTGPESQYQVVWLPVADSSVSWTEERQKVDRLQSKMPWYSVYIIDQAVIKYIKDVWMFNKKPILVALDPHGKVISLNAFHMMCIWGNDAFPFTREKEEELWRNENRRLEFLDYIIVDPQITTSEYPYICLYGGEDMQWIKEFTEAASRVAIAEKIKFEMVYLGKSNLKDRVSKNIELNKWWPNPTYFWIRLESMWYSMIHHQKTIDKRIKEEIMTMLTFNSSKKGWALICQGSAIKFKAKGDTILKLFQDYEQCWKVCAEQKGFLNAANEHLEKLGNKKRQCSQLILPSTFDWNLDPIHCVECDGIMEKFVMYRCCN</sequence>
<comment type="caution">
    <text evidence="4">The sequence shown here is derived from an EMBL/GenBank/DDBJ whole genome shotgun (WGS) entry which is preliminary data.</text>
</comment>
<evidence type="ECO:0000256" key="1">
    <source>
        <dbReference type="SAM" id="Phobius"/>
    </source>
</evidence>
<dbReference type="OrthoDB" id="1854460at2759"/>
<organism evidence="4 5">
    <name type="scientific">Protea cynaroides</name>
    <dbReference type="NCBI Taxonomy" id="273540"/>
    <lineage>
        <taxon>Eukaryota</taxon>
        <taxon>Viridiplantae</taxon>
        <taxon>Streptophyta</taxon>
        <taxon>Embryophyta</taxon>
        <taxon>Tracheophyta</taxon>
        <taxon>Spermatophyta</taxon>
        <taxon>Magnoliopsida</taxon>
        <taxon>Proteales</taxon>
        <taxon>Proteaceae</taxon>
        <taxon>Protea</taxon>
    </lineage>
</organism>
<feature type="transmembrane region" description="Helical" evidence="1">
    <location>
        <begin position="110"/>
        <end position="131"/>
    </location>
</feature>
<dbReference type="Proteomes" id="UP001141806">
    <property type="component" value="Unassembled WGS sequence"/>
</dbReference>
<dbReference type="PANTHER" id="PTHR33232:SF20">
    <property type="entry name" value="PROTEIN SIEVE ELEMENT OCCLUSION B-LIKE"/>
    <property type="match status" value="1"/>
</dbReference>
<dbReference type="PANTHER" id="PTHR33232">
    <property type="entry name" value="PROTEIN SIEVE ELEMENT OCCLUSION B-LIKE"/>
    <property type="match status" value="1"/>
</dbReference>
<proteinExistence type="predicted"/>
<dbReference type="AlphaFoldDB" id="A0A9Q0H7K7"/>
<dbReference type="GO" id="GO:0010088">
    <property type="term" value="P:phloem development"/>
    <property type="evidence" value="ECO:0007669"/>
    <property type="project" value="InterPro"/>
</dbReference>
<evidence type="ECO:0000313" key="4">
    <source>
        <dbReference type="EMBL" id="KAJ4961386.1"/>
    </source>
</evidence>
<accession>A0A9Q0H7K7</accession>
<dbReference type="Pfam" id="PF14577">
    <property type="entry name" value="SEO_C"/>
    <property type="match status" value="1"/>
</dbReference>
<evidence type="ECO:0008006" key="6">
    <source>
        <dbReference type="Google" id="ProtNLM"/>
    </source>
</evidence>
<keyword evidence="1" id="KW-0472">Membrane</keyword>
<dbReference type="InterPro" id="IPR039299">
    <property type="entry name" value="SEOA"/>
</dbReference>
<keyword evidence="1" id="KW-0812">Transmembrane</keyword>
<evidence type="ECO:0000259" key="2">
    <source>
        <dbReference type="Pfam" id="PF14576"/>
    </source>
</evidence>
<dbReference type="EMBL" id="JAMYWD010000009">
    <property type="protein sequence ID" value="KAJ4961386.1"/>
    <property type="molecule type" value="Genomic_DNA"/>
</dbReference>
<evidence type="ECO:0000313" key="5">
    <source>
        <dbReference type="Proteomes" id="UP001141806"/>
    </source>
</evidence>
<dbReference type="InterPro" id="IPR027942">
    <property type="entry name" value="SEO_N"/>
</dbReference>
<keyword evidence="1" id="KW-1133">Transmembrane helix</keyword>
<keyword evidence="5" id="KW-1185">Reference proteome</keyword>
<dbReference type="Gene3D" id="3.40.30.10">
    <property type="entry name" value="Glutaredoxin"/>
    <property type="match status" value="1"/>
</dbReference>
<dbReference type="InterPro" id="IPR027944">
    <property type="entry name" value="SEO_C"/>
</dbReference>
<evidence type="ECO:0000259" key="3">
    <source>
        <dbReference type="Pfam" id="PF14577"/>
    </source>
</evidence>
<protein>
    <recommendedName>
        <fullName evidence="6">Protein SIEVE ELEMENT OCCLUSION B-like</fullName>
    </recommendedName>
</protein>
<feature type="domain" description="Sieve element occlusion N-terminal" evidence="2">
    <location>
        <begin position="13"/>
        <end position="291"/>
    </location>
</feature>
<gene>
    <name evidence="4" type="ORF">NE237_021296</name>
</gene>
<name>A0A9Q0H7K7_9MAGN</name>
<dbReference type="Pfam" id="PF14576">
    <property type="entry name" value="SEO_N"/>
    <property type="match status" value="1"/>
</dbReference>
<reference evidence="4" key="1">
    <citation type="journal article" date="2023" name="Plant J.">
        <title>The genome of the king protea, Protea cynaroides.</title>
        <authorList>
            <person name="Chang J."/>
            <person name="Duong T.A."/>
            <person name="Schoeman C."/>
            <person name="Ma X."/>
            <person name="Roodt D."/>
            <person name="Barker N."/>
            <person name="Li Z."/>
            <person name="Van de Peer Y."/>
            <person name="Mizrachi E."/>
        </authorList>
    </citation>
    <scope>NUCLEOTIDE SEQUENCE</scope>
    <source>
        <tissue evidence="4">Young leaves</tissue>
    </source>
</reference>
<feature type="domain" description="Sieve element occlusion C-terminal" evidence="3">
    <location>
        <begin position="453"/>
        <end position="674"/>
    </location>
</feature>